<name>A0A0F9QUJ1_9ZZZZ</name>
<sequence length="198" mass="23684">MTFNQKYLFCEGKKKNCSFKILDFQIDLFVCSFYDKKWDKFTLRRACEWVQKENSRLEFIRKNSRKRAIKMLKEINVGDKLFWISRSKELLLLEKPIEFNHTTRVKCQKSDNKIVVVPAYDLGQISKGNYYGDYFIEGEENKNRAQELENIAKYYGFRAEFTKIDKGFLLKIYGDSQQEVDDFITLSLEQDFDISQYL</sequence>
<evidence type="ECO:0000313" key="1">
    <source>
        <dbReference type="EMBL" id="KKN46094.1"/>
    </source>
</evidence>
<comment type="caution">
    <text evidence="1">The sequence shown here is derived from an EMBL/GenBank/DDBJ whole genome shotgun (WGS) entry which is preliminary data.</text>
</comment>
<gene>
    <name evidence="1" type="ORF">LCGC14_0676480</name>
</gene>
<organism evidence="1">
    <name type="scientific">marine sediment metagenome</name>
    <dbReference type="NCBI Taxonomy" id="412755"/>
    <lineage>
        <taxon>unclassified sequences</taxon>
        <taxon>metagenomes</taxon>
        <taxon>ecological metagenomes</taxon>
    </lineage>
</organism>
<protein>
    <submittedName>
        <fullName evidence="1">Uncharacterized protein</fullName>
    </submittedName>
</protein>
<accession>A0A0F9QUJ1</accession>
<dbReference type="EMBL" id="LAZR01001350">
    <property type="protein sequence ID" value="KKN46094.1"/>
    <property type="molecule type" value="Genomic_DNA"/>
</dbReference>
<proteinExistence type="predicted"/>
<dbReference type="AlphaFoldDB" id="A0A0F9QUJ1"/>
<reference evidence="1" key="1">
    <citation type="journal article" date="2015" name="Nature">
        <title>Complex archaea that bridge the gap between prokaryotes and eukaryotes.</title>
        <authorList>
            <person name="Spang A."/>
            <person name="Saw J.H."/>
            <person name="Jorgensen S.L."/>
            <person name="Zaremba-Niedzwiedzka K."/>
            <person name="Martijn J."/>
            <person name="Lind A.E."/>
            <person name="van Eijk R."/>
            <person name="Schleper C."/>
            <person name="Guy L."/>
            <person name="Ettema T.J."/>
        </authorList>
    </citation>
    <scope>NUCLEOTIDE SEQUENCE</scope>
</reference>